<dbReference type="EMBL" id="CDMZ01000571">
    <property type="protein sequence ID" value="CEM17094.1"/>
    <property type="molecule type" value="Genomic_DNA"/>
</dbReference>
<keyword evidence="1" id="KW-0732">Signal</keyword>
<evidence type="ECO:0008006" key="3">
    <source>
        <dbReference type="Google" id="ProtNLM"/>
    </source>
</evidence>
<protein>
    <recommendedName>
        <fullName evidence="3">Lon N-terminal domain-containing protein</fullName>
    </recommendedName>
</protein>
<evidence type="ECO:0000313" key="2">
    <source>
        <dbReference type="EMBL" id="CEM17094.1"/>
    </source>
</evidence>
<gene>
    <name evidence="2" type="ORF">Cvel_18371</name>
</gene>
<reference evidence="2" key="1">
    <citation type="submission" date="2014-11" db="EMBL/GenBank/DDBJ databases">
        <authorList>
            <person name="Otto D Thomas"/>
            <person name="Naeem Raeece"/>
        </authorList>
    </citation>
    <scope>NUCLEOTIDE SEQUENCE</scope>
</reference>
<feature type="signal peptide" evidence="1">
    <location>
        <begin position="1"/>
        <end position="18"/>
    </location>
</feature>
<sequence>MITFSGFVALFASQLLFAECFQLRSPSLGVQRQQPRALSRLSALSEWPKRFESEEPQNQPLVPVTIPGDSLSQGLLPGQTLLLPSINPTDRRFVSEDDELALIDIQEGQIGKVAFVGKIVGMYEILITGRIEVLKVSPPAEPGAPVGGLVGPYREQPPDAALKQTLDATQSEILSLWKQCNEAEADLCAAEKESTAEAMCRERPSLEEEIAGAIDRMPGEMDEDGRLQLMSFLGSNFHMTWNEKMIAMQEPRTDLRLKYVAEKLRRRLALLREAADAIKKQPGLIDGTMLSGVLQQIRTEALQGGMPPMPQEPAGGASAQ</sequence>
<feature type="chain" id="PRO_5005189652" description="Lon N-terminal domain-containing protein" evidence="1">
    <location>
        <begin position="19"/>
        <end position="320"/>
    </location>
</feature>
<accession>A0A0G4FRA7</accession>
<name>A0A0G4FRA7_9ALVE</name>
<proteinExistence type="predicted"/>
<dbReference type="VEuPathDB" id="CryptoDB:Cvel_18371"/>
<dbReference type="AlphaFoldDB" id="A0A0G4FRA7"/>
<evidence type="ECO:0000256" key="1">
    <source>
        <dbReference type="SAM" id="SignalP"/>
    </source>
</evidence>
<organism evidence="2">
    <name type="scientific">Chromera velia CCMP2878</name>
    <dbReference type="NCBI Taxonomy" id="1169474"/>
    <lineage>
        <taxon>Eukaryota</taxon>
        <taxon>Sar</taxon>
        <taxon>Alveolata</taxon>
        <taxon>Colpodellida</taxon>
        <taxon>Chromeraceae</taxon>
        <taxon>Chromera</taxon>
    </lineage>
</organism>